<dbReference type="PROSITE" id="PS00893">
    <property type="entry name" value="NUDIX_BOX"/>
    <property type="match status" value="1"/>
</dbReference>
<dbReference type="PROSITE" id="PS51462">
    <property type="entry name" value="NUDIX"/>
    <property type="match status" value="1"/>
</dbReference>
<dbReference type="GO" id="GO:0003723">
    <property type="term" value="F:RNA binding"/>
    <property type="evidence" value="ECO:0007669"/>
    <property type="project" value="UniProtKB-KW"/>
</dbReference>
<dbReference type="GO" id="GO:0000932">
    <property type="term" value="C:P-body"/>
    <property type="evidence" value="ECO:0007669"/>
    <property type="project" value="TreeGrafter"/>
</dbReference>
<dbReference type="GO" id="GO:0140933">
    <property type="term" value="F:5'-(N(7)-methylguanosine 5'-triphospho)-[mRNA] hydrolase activity"/>
    <property type="evidence" value="ECO:0007669"/>
    <property type="project" value="UniProtKB-EC"/>
</dbReference>
<dbReference type="GO" id="GO:0030145">
    <property type="term" value="F:manganese ion binding"/>
    <property type="evidence" value="ECO:0007669"/>
    <property type="project" value="InterPro"/>
</dbReference>
<keyword evidence="5" id="KW-0479">Metal-binding</keyword>
<dbReference type="Gene3D" id="1.10.10.1050">
    <property type="entry name" value="Dcp2, box A domain"/>
    <property type="match status" value="1"/>
</dbReference>
<evidence type="ECO:0000256" key="3">
    <source>
        <dbReference type="ARBA" id="ARBA00005279"/>
    </source>
</evidence>
<feature type="region of interest" description="Disordered" evidence="9">
    <location>
        <begin position="338"/>
        <end position="421"/>
    </location>
</feature>
<evidence type="ECO:0000313" key="11">
    <source>
        <dbReference type="EMBL" id="KAJ1918148.1"/>
    </source>
</evidence>
<organism evidence="11 12">
    <name type="scientific">Mycoemilia scoparia</name>
    <dbReference type="NCBI Taxonomy" id="417184"/>
    <lineage>
        <taxon>Eukaryota</taxon>
        <taxon>Fungi</taxon>
        <taxon>Fungi incertae sedis</taxon>
        <taxon>Zoopagomycota</taxon>
        <taxon>Kickxellomycotina</taxon>
        <taxon>Kickxellomycetes</taxon>
        <taxon>Kickxellales</taxon>
        <taxon>Kickxellaceae</taxon>
        <taxon>Mycoemilia</taxon>
    </lineage>
</organism>
<dbReference type="InterPro" id="IPR036189">
    <property type="entry name" value="DCP2_BoxA_sf"/>
</dbReference>
<feature type="domain" description="Nudix hydrolase" evidence="10">
    <location>
        <begin position="94"/>
        <end position="222"/>
    </location>
</feature>
<comment type="similarity">
    <text evidence="3">Belongs to the Nudix hydrolase family. DCP2 subfamily.</text>
</comment>
<accession>A0A9W7ZXE5</accession>
<dbReference type="PANTHER" id="PTHR23114:SF17">
    <property type="entry name" value="M7GPPPN-MRNA HYDROLASE"/>
    <property type="match status" value="1"/>
</dbReference>
<dbReference type="SUPFAM" id="SSF55811">
    <property type="entry name" value="Nudix"/>
    <property type="match status" value="1"/>
</dbReference>
<feature type="region of interest" description="Disordered" evidence="9">
    <location>
        <begin position="268"/>
        <end position="288"/>
    </location>
</feature>
<dbReference type="OrthoDB" id="18996at2759"/>
<evidence type="ECO:0000256" key="2">
    <source>
        <dbReference type="ARBA" id="ARBA00004496"/>
    </source>
</evidence>
<protein>
    <submittedName>
        <fullName evidence="11">mRNA-decapping enzyme subunit 2</fullName>
        <ecNumber evidence="11">3.6.1.62</ecNumber>
    </submittedName>
</protein>
<dbReference type="InterPro" id="IPR044099">
    <property type="entry name" value="Dcp2_NUDIX"/>
</dbReference>
<evidence type="ECO:0000259" key="10">
    <source>
        <dbReference type="PROSITE" id="PS51462"/>
    </source>
</evidence>
<evidence type="ECO:0000313" key="12">
    <source>
        <dbReference type="Proteomes" id="UP001150538"/>
    </source>
</evidence>
<proteinExistence type="inferred from homology"/>
<keyword evidence="12" id="KW-1185">Reference proteome</keyword>
<evidence type="ECO:0000256" key="9">
    <source>
        <dbReference type="SAM" id="MobiDB-lite"/>
    </source>
</evidence>
<dbReference type="AlphaFoldDB" id="A0A9W7ZXE5"/>
<comment type="caution">
    <text evidence="11">The sequence shown here is derived from an EMBL/GenBank/DDBJ whole genome shotgun (WGS) entry which is preliminary data.</text>
</comment>
<dbReference type="GO" id="GO:0000290">
    <property type="term" value="P:deadenylation-dependent decapping of nuclear-transcribed mRNA"/>
    <property type="evidence" value="ECO:0007669"/>
    <property type="project" value="InterPro"/>
</dbReference>
<dbReference type="InterPro" id="IPR007722">
    <property type="entry name" value="DCP2_BoxA"/>
</dbReference>
<evidence type="ECO:0000256" key="7">
    <source>
        <dbReference type="ARBA" id="ARBA00022884"/>
    </source>
</evidence>
<sequence>MNSTRLSLRDALEDLASRFIINVPDEEAQAIERICFQIEQAHWFYTDYIQKTNPHLPAMNLKVFASKMFQHCPMLSQWGLDPETAYKRFLAYKFQVPVCGAIILNPPMDKGWNSRSSWGFPRGKINQDEPENECAVREVMEETGYNIEPHLMENEWIEQTVANQRIRLYFIAGVPESTKFEPMTRGEISSIEWHCMDKLPSYKSNKDPTINHQKPGSSSDARYYMIKPFVRHMRSWITKRRKQILFGMISGNSALNNHNILLQRQHSPIQSHPAAASPSPPPPPRAMSTQEFFSSIRASAHADQSLLHHQNGLEKKNDNKVVDEPIQKLKRLLISTNGAAHHQPSRHQVSSSSTGANNPGSDALSRTPGPLTQDPGDIVTSNPQPRVQKGNHPDPKTKLLNMLSQNRHIQTAIGPKVTEKP</sequence>
<feature type="compositionally biased region" description="Polar residues" evidence="9">
    <location>
        <begin position="346"/>
        <end position="360"/>
    </location>
</feature>
<keyword evidence="6 11" id="KW-0378">Hydrolase</keyword>
<keyword evidence="4" id="KW-0963">Cytoplasm</keyword>
<dbReference type="Proteomes" id="UP001150538">
    <property type="component" value="Unassembled WGS sequence"/>
</dbReference>
<dbReference type="FunFam" id="3.90.79.10:FF:000003">
    <property type="entry name" value="M7GpppN-mRNA hydrolase isoform 2"/>
    <property type="match status" value="1"/>
</dbReference>
<evidence type="ECO:0000256" key="5">
    <source>
        <dbReference type="ARBA" id="ARBA00022723"/>
    </source>
</evidence>
<dbReference type="Pfam" id="PF05026">
    <property type="entry name" value="DCP2"/>
    <property type="match status" value="1"/>
</dbReference>
<comment type="subcellular location">
    <subcellularLocation>
        <location evidence="2">Cytoplasm</location>
    </subcellularLocation>
</comment>
<feature type="compositionally biased region" description="Low complexity" evidence="9">
    <location>
        <begin position="268"/>
        <end position="277"/>
    </location>
</feature>
<dbReference type="SMART" id="SM01125">
    <property type="entry name" value="DCP2"/>
    <property type="match status" value="1"/>
</dbReference>
<dbReference type="Gene3D" id="3.90.79.10">
    <property type="entry name" value="Nucleoside Triphosphate Pyrophosphohydrolase"/>
    <property type="match status" value="1"/>
</dbReference>
<dbReference type="CDD" id="cd03672">
    <property type="entry name" value="NUDIX_Dcp2p_Nudt20"/>
    <property type="match status" value="1"/>
</dbReference>
<dbReference type="PANTHER" id="PTHR23114">
    <property type="entry name" value="M7GPPPN-MRNA HYDROLASE"/>
    <property type="match status" value="1"/>
</dbReference>
<dbReference type="InterPro" id="IPR020084">
    <property type="entry name" value="NUDIX_hydrolase_CS"/>
</dbReference>
<evidence type="ECO:0000256" key="1">
    <source>
        <dbReference type="ARBA" id="ARBA00001936"/>
    </source>
</evidence>
<gene>
    <name evidence="11" type="primary">DCP2</name>
    <name evidence="11" type="ORF">H4219_002789</name>
</gene>
<evidence type="ECO:0000256" key="4">
    <source>
        <dbReference type="ARBA" id="ARBA00022490"/>
    </source>
</evidence>
<dbReference type="Pfam" id="PF00293">
    <property type="entry name" value="NUDIX"/>
    <property type="match status" value="1"/>
</dbReference>
<dbReference type="GO" id="GO:0000184">
    <property type="term" value="P:nuclear-transcribed mRNA catabolic process, nonsense-mediated decay"/>
    <property type="evidence" value="ECO:0007669"/>
    <property type="project" value="InterPro"/>
</dbReference>
<dbReference type="EMBL" id="JANBPU010000052">
    <property type="protein sequence ID" value="KAJ1918148.1"/>
    <property type="molecule type" value="Genomic_DNA"/>
</dbReference>
<reference evidence="11" key="1">
    <citation type="submission" date="2022-07" db="EMBL/GenBank/DDBJ databases">
        <title>Phylogenomic reconstructions and comparative analyses of Kickxellomycotina fungi.</title>
        <authorList>
            <person name="Reynolds N.K."/>
            <person name="Stajich J.E."/>
            <person name="Barry K."/>
            <person name="Grigoriev I.V."/>
            <person name="Crous P."/>
            <person name="Smith M.E."/>
        </authorList>
    </citation>
    <scope>NUCLEOTIDE SEQUENCE</scope>
    <source>
        <strain evidence="11">NBRC 100468</strain>
    </source>
</reference>
<dbReference type="InterPro" id="IPR000086">
    <property type="entry name" value="NUDIX_hydrolase_dom"/>
</dbReference>
<keyword evidence="7" id="KW-0694">RNA-binding</keyword>
<comment type="cofactor">
    <cofactor evidence="1">
        <name>Mn(2+)</name>
        <dbReference type="ChEBI" id="CHEBI:29035"/>
    </cofactor>
</comment>
<dbReference type="InterPro" id="IPR015797">
    <property type="entry name" value="NUDIX_hydrolase-like_dom_sf"/>
</dbReference>
<name>A0A9W7ZXE5_9FUNG</name>
<dbReference type="EC" id="3.6.1.62" evidence="11"/>
<keyword evidence="8" id="KW-0464">Manganese</keyword>
<evidence type="ECO:0000256" key="6">
    <source>
        <dbReference type="ARBA" id="ARBA00022801"/>
    </source>
</evidence>
<dbReference type="SUPFAM" id="SSF140586">
    <property type="entry name" value="Dcp2 domain-like"/>
    <property type="match status" value="1"/>
</dbReference>
<evidence type="ECO:0000256" key="8">
    <source>
        <dbReference type="ARBA" id="ARBA00023211"/>
    </source>
</evidence>